<comment type="cofactor">
    <cofactor evidence="1">
        <name>Mg(2+)</name>
        <dbReference type="ChEBI" id="CHEBI:18420"/>
    </cofactor>
</comment>
<evidence type="ECO:0000256" key="1">
    <source>
        <dbReference type="ARBA" id="ARBA00001946"/>
    </source>
</evidence>
<dbReference type="EC" id="2.7.1.180" evidence="2"/>
<evidence type="ECO:0000256" key="2">
    <source>
        <dbReference type="ARBA" id="ARBA00011955"/>
    </source>
</evidence>
<feature type="compositionally biased region" description="Basic and acidic residues" evidence="11">
    <location>
        <begin position="107"/>
        <end position="121"/>
    </location>
</feature>
<evidence type="ECO:0000256" key="5">
    <source>
        <dbReference type="ARBA" id="ARBA00022679"/>
    </source>
</evidence>
<dbReference type="GO" id="GO:0016740">
    <property type="term" value="F:transferase activity"/>
    <property type="evidence" value="ECO:0007669"/>
    <property type="project" value="UniProtKB-KW"/>
</dbReference>
<accession>A0ABP8UID4</accession>
<keyword evidence="5 12" id="KW-0808">Transferase</keyword>
<dbReference type="InterPro" id="IPR003374">
    <property type="entry name" value="ApbE-like_sf"/>
</dbReference>
<evidence type="ECO:0000256" key="8">
    <source>
        <dbReference type="ARBA" id="ARBA00022842"/>
    </source>
</evidence>
<feature type="compositionally biased region" description="Basic and acidic residues" evidence="11">
    <location>
        <begin position="84"/>
        <end position="98"/>
    </location>
</feature>
<evidence type="ECO:0000256" key="6">
    <source>
        <dbReference type="ARBA" id="ARBA00022723"/>
    </source>
</evidence>
<keyword evidence="7" id="KW-0274">FAD</keyword>
<evidence type="ECO:0000256" key="7">
    <source>
        <dbReference type="ARBA" id="ARBA00022827"/>
    </source>
</evidence>
<protein>
    <recommendedName>
        <fullName evidence="3">FAD:protein FMN transferase</fullName>
        <ecNumber evidence="2">2.7.1.180</ecNumber>
    </recommendedName>
    <alternativeName>
        <fullName evidence="9">Flavin transferase</fullName>
    </alternativeName>
</protein>
<evidence type="ECO:0000256" key="10">
    <source>
        <dbReference type="ARBA" id="ARBA00048540"/>
    </source>
</evidence>
<dbReference type="Proteomes" id="UP001501442">
    <property type="component" value="Unassembled WGS sequence"/>
</dbReference>
<evidence type="ECO:0000256" key="3">
    <source>
        <dbReference type="ARBA" id="ARBA00016337"/>
    </source>
</evidence>
<evidence type="ECO:0000256" key="4">
    <source>
        <dbReference type="ARBA" id="ARBA00022630"/>
    </source>
</evidence>
<comment type="catalytic activity">
    <reaction evidence="10">
        <text>L-threonyl-[protein] + FAD = FMN-L-threonyl-[protein] + AMP + H(+)</text>
        <dbReference type="Rhea" id="RHEA:36847"/>
        <dbReference type="Rhea" id="RHEA-COMP:11060"/>
        <dbReference type="Rhea" id="RHEA-COMP:11061"/>
        <dbReference type="ChEBI" id="CHEBI:15378"/>
        <dbReference type="ChEBI" id="CHEBI:30013"/>
        <dbReference type="ChEBI" id="CHEBI:57692"/>
        <dbReference type="ChEBI" id="CHEBI:74257"/>
        <dbReference type="ChEBI" id="CHEBI:456215"/>
        <dbReference type="EC" id="2.7.1.180"/>
    </reaction>
</comment>
<gene>
    <name evidence="12" type="ORF">GCM10023196_065310</name>
</gene>
<dbReference type="PANTHER" id="PTHR30040:SF2">
    <property type="entry name" value="FAD:PROTEIN FMN TRANSFERASE"/>
    <property type="match status" value="1"/>
</dbReference>
<evidence type="ECO:0000313" key="13">
    <source>
        <dbReference type="Proteomes" id="UP001501442"/>
    </source>
</evidence>
<reference evidence="13" key="1">
    <citation type="journal article" date="2019" name="Int. J. Syst. Evol. Microbiol.">
        <title>The Global Catalogue of Microorganisms (GCM) 10K type strain sequencing project: providing services to taxonomists for standard genome sequencing and annotation.</title>
        <authorList>
            <consortium name="The Broad Institute Genomics Platform"/>
            <consortium name="The Broad Institute Genome Sequencing Center for Infectious Disease"/>
            <person name="Wu L."/>
            <person name="Ma J."/>
        </authorList>
    </citation>
    <scope>NUCLEOTIDE SEQUENCE [LARGE SCALE GENOMIC DNA]</scope>
    <source>
        <strain evidence="13">JCM 17939</strain>
    </source>
</reference>
<dbReference type="EMBL" id="BAABHK010000010">
    <property type="protein sequence ID" value="GAA4632326.1"/>
    <property type="molecule type" value="Genomic_DNA"/>
</dbReference>
<name>A0ABP8UID4_9ACTN</name>
<organism evidence="12 13">
    <name type="scientific">Actinoallomurus vinaceus</name>
    <dbReference type="NCBI Taxonomy" id="1080074"/>
    <lineage>
        <taxon>Bacteria</taxon>
        <taxon>Bacillati</taxon>
        <taxon>Actinomycetota</taxon>
        <taxon>Actinomycetes</taxon>
        <taxon>Streptosporangiales</taxon>
        <taxon>Thermomonosporaceae</taxon>
        <taxon>Actinoallomurus</taxon>
    </lineage>
</organism>
<keyword evidence="8" id="KW-0460">Magnesium</keyword>
<keyword evidence="6" id="KW-0479">Metal-binding</keyword>
<keyword evidence="4" id="KW-0285">Flavoprotein</keyword>
<dbReference type="InterPro" id="IPR024932">
    <property type="entry name" value="ApbE"/>
</dbReference>
<dbReference type="Pfam" id="PF02424">
    <property type="entry name" value="ApbE"/>
    <property type="match status" value="2"/>
</dbReference>
<sequence>MIRDIDAACSAYRDDSDLARVNAGSGYAVRVSTTFMEVLQAALRAAELTGGLVDPTAVGRSAGAFGQSARTEVTRPNDVTASRADTEAGRPAKAEVTRPNDVTASRADTEAGRPAKAEVTRPNDVTAFRSGAEAGRSRLGPAFAVPTGKDWRSIEIIPASTTVSVPRGLTLDFGAVGKAFAADRAAAEASEAAGCGVLIALAGDIAVAGPVPVNGWPVRVADDHRLRPDGGLPPGQDITLRAPGGLATSSLAVRTRRMADGRTVTHIVDPRTGMPVRGPWRTVSVSAGSCVDANTASTAALVRGHGAGGWLARHGLPARLVHADGWVHTIVGWPDDHSERPGVKVAG</sequence>
<evidence type="ECO:0000256" key="9">
    <source>
        <dbReference type="ARBA" id="ARBA00031306"/>
    </source>
</evidence>
<evidence type="ECO:0000313" key="12">
    <source>
        <dbReference type="EMBL" id="GAA4632326.1"/>
    </source>
</evidence>
<comment type="caution">
    <text evidence="12">The sequence shown here is derived from an EMBL/GenBank/DDBJ whole genome shotgun (WGS) entry which is preliminary data.</text>
</comment>
<proteinExistence type="predicted"/>
<keyword evidence="13" id="KW-1185">Reference proteome</keyword>
<dbReference type="SUPFAM" id="SSF143631">
    <property type="entry name" value="ApbE-like"/>
    <property type="match status" value="2"/>
</dbReference>
<feature type="region of interest" description="Disordered" evidence="11">
    <location>
        <begin position="64"/>
        <end position="132"/>
    </location>
</feature>
<evidence type="ECO:0000256" key="11">
    <source>
        <dbReference type="SAM" id="MobiDB-lite"/>
    </source>
</evidence>
<dbReference type="Gene3D" id="3.10.520.10">
    <property type="entry name" value="ApbE-like domains"/>
    <property type="match status" value="1"/>
</dbReference>
<dbReference type="PANTHER" id="PTHR30040">
    <property type="entry name" value="THIAMINE BIOSYNTHESIS LIPOPROTEIN APBE"/>
    <property type="match status" value="1"/>
</dbReference>